<dbReference type="EMBL" id="JAIWYP010000016">
    <property type="protein sequence ID" value="KAH3695607.1"/>
    <property type="molecule type" value="Genomic_DNA"/>
</dbReference>
<organism evidence="1 2">
    <name type="scientific">Dreissena polymorpha</name>
    <name type="common">Zebra mussel</name>
    <name type="synonym">Mytilus polymorpha</name>
    <dbReference type="NCBI Taxonomy" id="45954"/>
    <lineage>
        <taxon>Eukaryota</taxon>
        <taxon>Metazoa</taxon>
        <taxon>Spiralia</taxon>
        <taxon>Lophotrochozoa</taxon>
        <taxon>Mollusca</taxon>
        <taxon>Bivalvia</taxon>
        <taxon>Autobranchia</taxon>
        <taxon>Heteroconchia</taxon>
        <taxon>Euheterodonta</taxon>
        <taxon>Imparidentia</taxon>
        <taxon>Neoheterodontei</taxon>
        <taxon>Myida</taxon>
        <taxon>Dreissenoidea</taxon>
        <taxon>Dreissenidae</taxon>
        <taxon>Dreissena</taxon>
    </lineage>
</organism>
<sequence>MQFISYLHDIERTVRLIRATNEDLGCIVAPNTDEGPDLHEENVSPEFALHTHLNITQDSENASAFTITNSENRS</sequence>
<name>A0A9D3Y987_DREPO</name>
<dbReference type="Proteomes" id="UP000828390">
    <property type="component" value="Unassembled WGS sequence"/>
</dbReference>
<reference evidence="1" key="2">
    <citation type="submission" date="2020-11" db="EMBL/GenBank/DDBJ databases">
        <authorList>
            <person name="McCartney M.A."/>
            <person name="Auch B."/>
            <person name="Kono T."/>
            <person name="Mallez S."/>
            <person name="Becker A."/>
            <person name="Gohl D.M."/>
            <person name="Silverstein K.A.T."/>
            <person name="Koren S."/>
            <person name="Bechman K.B."/>
            <person name="Herman A."/>
            <person name="Abrahante J.E."/>
            <person name="Garbe J."/>
        </authorList>
    </citation>
    <scope>NUCLEOTIDE SEQUENCE</scope>
    <source>
        <strain evidence="1">Duluth1</strain>
        <tissue evidence="1">Whole animal</tissue>
    </source>
</reference>
<gene>
    <name evidence="1" type="ORF">DPMN_083064</name>
</gene>
<proteinExistence type="predicted"/>
<reference evidence="1" key="1">
    <citation type="journal article" date="2019" name="bioRxiv">
        <title>The Genome of the Zebra Mussel, Dreissena polymorpha: A Resource for Invasive Species Research.</title>
        <authorList>
            <person name="McCartney M.A."/>
            <person name="Auch B."/>
            <person name="Kono T."/>
            <person name="Mallez S."/>
            <person name="Zhang Y."/>
            <person name="Obille A."/>
            <person name="Becker A."/>
            <person name="Abrahante J.E."/>
            <person name="Garbe J."/>
            <person name="Badalamenti J.P."/>
            <person name="Herman A."/>
            <person name="Mangelson H."/>
            <person name="Liachko I."/>
            <person name="Sullivan S."/>
            <person name="Sone E.D."/>
            <person name="Koren S."/>
            <person name="Silverstein K.A.T."/>
            <person name="Beckman K.B."/>
            <person name="Gohl D.M."/>
        </authorList>
    </citation>
    <scope>NUCLEOTIDE SEQUENCE</scope>
    <source>
        <strain evidence="1">Duluth1</strain>
        <tissue evidence="1">Whole animal</tissue>
    </source>
</reference>
<evidence type="ECO:0000313" key="2">
    <source>
        <dbReference type="Proteomes" id="UP000828390"/>
    </source>
</evidence>
<protein>
    <submittedName>
        <fullName evidence="1">Uncharacterized protein</fullName>
    </submittedName>
</protein>
<evidence type="ECO:0000313" key="1">
    <source>
        <dbReference type="EMBL" id="KAH3695607.1"/>
    </source>
</evidence>
<comment type="caution">
    <text evidence="1">The sequence shown here is derived from an EMBL/GenBank/DDBJ whole genome shotgun (WGS) entry which is preliminary data.</text>
</comment>
<dbReference type="AlphaFoldDB" id="A0A9D3Y987"/>
<accession>A0A9D3Y987</accession>
<keyword evidence="2" id="KW-1185">Reference proteome</keyword>